<proteinExistence type="predicted"/>
<dbReference type="AlphaFoldDB" id="A0A915HG29"/>
<name>A0A915HG29_ROMCU</name>
<dbReference type="WBParaSite" id="nRc.2.0.1.t00568-RA">
    <property type="protein sequence ID" value="nRc.2.0.1.t00568-RA"/>
    <property type="gene ID" value="nRc.2.0.1.g00568"/>
</dbReference>
<evidence type="ECO:0000313" key="2">
    <source>
        <dbReference type="WBParaSite" id="nRc.2.0.1.t00568-RA"/>
    </source>
</evidence>
<evidence type="ECO:0000313" key="1">
    <source>
        <dbReference type="Proteomes" id="UP000887565"/>
    </source>
</evidence>
<keyword evidence="1" id="KW-1185">Reference proteome</keyword>
<reference evidence="2" key="1">
    <citation type="submission" date="2022-11" db="UniProtKB">
        <authorList>
            <consortium name="WormBaseParasite"/>
        </authorList>
    </citation>
    <scope>IDENTIFICATION</scope>
</reference>
<dbReference type="Proteomes" id="UP000887565">
    <property type="component" value="Unplaced"/>
</dbReference>
<accession>A0A915HG29</accession>
<organism evidence="1 2">
    <name type="scientific">Romanomermis culicivorax</name>
    <name type="common">Nematode worm</name>
    <dbReference type="NCBI Taxonomy" id="13658"/>
    <lineage>
        <taxon>Eukaryota</taxon>
        <taxon>Metazoa</taxon>
        <taxon>Ecdysozoa</taxon>
        <taxon>Nematoda</taxon>
        <taxon>Enoplea</taxon>
        <taxon>Dorylaimia</taxon>
        <taxon>Mermithida</taxon>
        <taxon>Mermithoidea</taxon>
        <taxon>Mermithidae</taxon>
        <taxon>Romanomermis</taxon>
    </lineage>
</organism>
<sequence length="65" mass="7128">MLGFTETHNKCQVATAAADCDLTDHEPAALDKSLPCKKDQQKLDFALNKMTTKTYVTAAQKSRAL</sequence>
<protein>
    <submittedName>
        <fullName evidence="2">Uncharacterized protein</fullName>
    </submittedName>
</protein>